<feature type="compositionally biased region" description="Polar residues" evidence="1">
    <location>
        <begin position="102"/>
        <end position="117"/>
    </location>
</feature>
<evidence type="ECO:0000313" key="2">
    <source>
        <dbReference type="EMBL" id="KAK4308896.1"/>
    </source>
</evidence>
<reference evidence="2" key="1">
    <citation type="submission" date="2023-11" db="EMBL/GenBank/DDBJ databases">
        <title>Genome assemblies of two species of porcelain crab, Petrolisthes cinctipes and Petrolisthes manimaculis (Anomura: Porcellanidae).</title>
        <authorList>
            <person name="Angst P."/>
        </authorList>
    </citation>
    <scope>NUCLEOTIDE SEQUENCE</scope>
    <source>
        <strain evidence="2">PB745_02</strain>
        <tissue evidence="2">Gill</tissue>
    </source>
</reference>
<dbReference type="Proteomes" id="UP001292094">
    <property type="component" value="Unassembled WGS sequence"/>
</dbReference>
<gene>
    <name evidence="2" type="ORF">Pmani_019422</name>
</gene>
<comment type="caution">
    <text evidence="2">The sequence shown here is derived from an EMBL/GenBank/DDBJ whole genome shotgun (WGS) entry which is preliminary data.</text>
</comment>
<feature type="compositionally biased region" description="Basic and acidic residues" evidence="1">
    <location>
        <begin position="132"/>
        <end position="145"/>
    </location>
</feature>
<name>A0AAE1PIG0_9EUCA</name>
<evidence type="ECO:0000313" key="3">
    <source>
        <dbReference type="Proteomes" id="UP001292094"/>
    </source>
</evidence>
<accession>A0AAE1PIG0</accession>
<protein>
    <submittedName>
        <fullName evidence="2">Uncharacterized protein</fullName>
    </submittedName>
</protein>
<dbReference type="AlphaFoldDB" id="A0AAE1PIG0"/>
<feature type="compositionally biased region" description="Basic and acidic residues" evidence="1">
    <location>
        <begin position="1"/>
        <end position="17"/>
    </location>
</feature>
<feature type="compositionally biased region" description="Polar residues" evidence="1">
    <location>
        <begin position="80"/>
        <end position="93"/>
    </location>
</feature>
<evidence type="ECO:0000256" key="1">
    <source>
        <dbReference type="SAM" id="MobiDB-lite"/>
    </source>
</evidence>
<feature type="region of interest" description="Disordered" evidence="1">
    <location>
        <begin position="1"/>
        <end position="160"/>
    </location>
</feature>
<dbReference type="EMBL" id="JAWZYT010001827">
    <property type="protein sequence ID" value="KAK4308896.1"/>
    <property type="molecule type" value="Genomic_DNA"/>
</dbReference>
<organism evidence="2 3">
    <name type="scientific">Petrolisthes manimaculis</name>
    <dbReference type="NCBI Taxonomy" id="1843537"/>
    <lineage>
        <taxon>Eukaryota</taxon>
        <taxon>Metazoa</taxon>
        <taxon>Ecdysozoa</taxon>
        <taxon>Arthropoda</taxon>
        <taxon>Crustacea</taxon>
        <taxon>Multicrustacea</taxon>
        <taxon>Malacostraca</taxon>
        <taxon>Eumalacostraca</taxon>
        <taxon>Eucarida</taxon>
        <taxon>Decapoda</taxon>
        <taxon>Pleocyemata</taxon>
        <taxon>Anomura</taxon>
        <taxon>Galatheoidea</taxon>
        <taxon>Porcellanidae</taxon>
        <taxon>Petrolisthes</taxon>
    </lineage>
</organism>
<proteinExistence type="predicted"/>
<sequence length="160" mass="17119">MLDARVEVIHPHGHETIEGQPENGVNTDGLEHTHQRPPKVSEVQSVHVGIVNKASDGSDDGDVEDAHQQVTHRQYDEGKSQGNVPSENNNQYSPIDLGVSKGKSQGNVPPENNNQYSPIDLGVSEGGSAEDDQGHQETHGDRPKAGGELSPGTWRPAVAD</sequence>
<keyword evidence="3" id="KW-1185">Reference proteome</keyword>